<name>W9R910_9ROSA</name>
<dbReference type="EMBL" id="KE344715">
    <property type="protein sequence ID" value="EXB76316.1"/>
    <property type="molecule type" value="Genomic_DNA"/>
</dbReference>
<sequence>MNKQMQSKRMQQNVEEKFQSVKRGSTMKISNISSAVFIFLAIFMIFLPTVMFARHVGLSPQTYHDDDIDGDRGEDAAWHGITTKNVVAAQENNSGSSRENMSRYNIDGGDKQMGHMKRARPLQVAAGSRLPDCSHACGSCTPCRLVMVSFACAALAEAETCPISYRCICNSKSYPVP</sequence>
<evidence type="ECO:0000256" key="4">
    <source>
        <dbReference type="ARBA" id="ARBA00022525"/>
    </source>
</evidence>
<evidence type="ECO:0000256" key="2">
    <source>
        <dbReference type="ARBA" id="ARBA00008127"/>
    </source>
</evidence>
<dbReference type="InterPro" id="IPR039455">
    <property type="entry name" value="EPFL"/>
</dbReference>
<dbReference type="Proteomes" id="UP000030645">
    <property type="component" value="Unassembled WGS sequence"/>
</dbReference>
<dbReference type="PANTHER" id="PTHR33109:SF41">
    <property type="entry name" value="PROTEIN EPIDERMAL PATTERNING FACTOR 1"/>
    <property type="match status" value="1"/>
</dbReference>
<keyword evidence="8" id="KW-1133">Transmembrane helix</keyword>
<evidence type="ECO:0000256" key="8">
    <source>
        <dbReference type="SAM" id="Phobius"/>
    </source>
</evidence>
<keyword evidence="8" id="KW-0472">Membrane</keyword>
<comment type="similarity">
    <text evidence="2 7">Belongs to the plant cysteine rich small secretory peptide family. Epidermal patterning factor subfamily.</text>
</comment>
<comment type="subcellular location">
    <subcellularLocation>
        <location evidence="1 7">Secreted</location>
    </subcellularLocation>
</comment>
<dbReference type="AlphaFoldDB" id="W9R910"/>
<keyword evidence="10" id="KW-1185">Reference proteome</keyword>
<dbReference type="Pfam" id="PF17181">
    <property type="entry name" value="EPF"/>
    <property type="match status" value="1"/>
</dbReference>
<evidence type="ECO:0000256" key="7">
    <source>
        <dbReference type="RuleBase" id="RU367102"/>
    </source>
</evidence>
<keyword evidence="8" id="KW-0812">Transmembrane</keyword>
<protein>
    <recommendedName>
        <fullName evidence="7">Epidermal patterning factor-like protein</fullName>
    </recommendedName>
</protein>
<evidence type="ECO:0000256" key="5">
    <source>
        <dbReference type="ARBA" id="ARBA00022729"/>
    </source>
</evidence>
<organism evidence="9 10">
    <name type="scientific">Morus notabilis</name>
    <dbReference type="NCBI Taxonomy" id="981085"/>
    <lineage>
        <taxon>Eukaryota</taxon>
        <taxon>Viridiplantae</taxon>
        <taxon>Streptophyta</taxon>
        <taxon>Embryophyta</taxon>
        <taxon>Tracheophyta</taxon>
        <taxon>Spermatophyta</taxon>
        <taxon>Magnoliopsida</taxon>
        <taxon>eudicotyledons</taxon>
        <taxon>Gunneridae</taxon>
        <taxon>Pentapetalae</taxon>
        <taxon>rosids</taxon>
        <taxon>fabids</taxon>
        <taxon>Rosales</taxon>
        <taxon>Moraceae</taxon>
        <taxon>Moreae</taxon>
        <taxon>Morus</taxon>
    </lineage>
</organism>
<evidence type="ECO:0000256" key="6">
    <source>
        <dbReference type="ARBA" id="ARBA00023157"/>
    </source>
</evidence>
<keyword evidence="4 7" id="KW-0964">Secreted</keyword>
<accession>W9R910</accession>
<dbReference type="GO" id="GO:0005576">
    <property type="term" value="C:extracellular region"/>
    <property type="evidence" value="ECO:0007669"/>
    <property type="project" value="UniProtKB-SubCell"/>
</dbReference>
<evidence type="ECO:0000256" key="3">
    <source>
        <dbReference type="ARBA" id="ARBA00022473"/>
    </source>
</evidence>
<keyword evidence="5" id="KW-0732">Signal</keyword>
<evidence type="ECO:0000313" key="10">
    <source>
        <dbReference type="Proteomes" id="UP000030645"/>
    </source>
</evidence>
<keyword evidence="6" id="KW-1015">Disulfide bond</keyword>
<gene>
    <name evidence="9" type="ORF">L484_025674</name>
</gene>
<proteinExistence type="inferred from homology"/>
<dbReference type="GO" id="GO:0010052">
    <property type="term" value="P:guard cell differentiation"/>
    <property type="evidence" value="ECO:0007669"/>
    <property type="project" value="UniProtKB-UniRule"/>
</dbReference>
<feature type="transmembrane region" description="Helical" evidence="8">
    <location>
        <begin position="32"/>
        <end position="53"/>
    </location>
</feature>
<reference evidence="10" key="1">
    <citation type="submission" date="2013-01" db="EMBL/GenBank/DDBJ databases">
        <title>Draft Genome Sequence of a Mulberry Tree, Morus notabilis C.K. Schneid.</title>
        <authorList>
            <person name="He N."/>
            <person name="Zhao S."/>
        </authorList>
    </citation>
    <scope>NUCLEOTIDE SEQUENCE</scope>
</reference>
<evidence type="ECO:0000256" key="1">
    <source>
        <dbReference type="ARBA" id="ARBA00004613"/>
    </source>
</evidence>
<dbReference type="PANTHER" id="PTHR33109">
    <property type="entry name" value="EPIDERMAL PATTERNING FACTOR-LIKE PROTEIN 4"/>
    <property type="match status" value="1"/>
</dbReference>
<dbReference type="STRING" id="981085.W9R910"/>
<keyword evidence="3 7" id="KW-0217">Developmental protein</keyword>
<comment type="function">
    <text evidence="7">Controls stomatal patterning.</text>
</comment>
<evidence type="ECO:0000313" key="9">
    <source>
        <dbReference type="EMBL" id="EXB76316.1"/>
    </source>
</evidence>